<dbReference type="InterPro" id="IPR050707">
    <property type="entry name" value="HTH_MetabolicPath_Reg"/>
</dbReference>
<dbReference type="PANTHER" id="PTHR30136">
    <property type="entry name" value="HELIX-TURN-HELIX TRANSCRIPTIONAL REGULATOR, ICLR FAMILY"/>
    <property type="match status" value="1"/>
</dbReference>
<dbReference type="Gene3D" id="3.30.450.40">
    <property type="match status" value="1"/>
</dbReference>
<evidence type="ECO:0000259" key="5">
    <source>
        <dbReference type="PROSITE" id="PS51078"/>
    </source>
</evidence>
<dbReference type="SUPFAM" id="SSF55781">
    <property type="entry name" value="GAF domain-like"/>
    <property type="match status" value="1"/>
</dbReference>
<dbReference type="GO" id="GO:0003700">
    <property type="term" value="F:DNA-binding transcription factor activity"/>
    <property type="evidence" value="ECO:0007669"/>
    <property type="project" value="TreeGrafter"/>
</dbReference>
<dbReference type="Gene3D" id="1.10.10.10">
    <property type="entry name" value="Winged helix-like DNA-binding domain superfamily/Winged helix DNA-binding domain"/>
    <property type="match status" value="1"/>
</dbReference>
<dbReference type="Pfam" id="PF09339">
    <property type="entry name" value="HTH_IclR"/>
    <property type="match status" value="1"/>
</dbReference>
<dbReference type="EMBL" id="JABBGJ010000003">
    <property type="protein sequence ID" value="NML97098.1"/>
    <property type="molecule type" value="Genomic_DNA"/>
</dbReference>
<dbReference type="PROSITE" id="PS51078">
    <property type="entry name" value="ICLR_ED"/>
    <property type="match status" value="1"/>
</dbReference>
<dbReference type="GO" id="GO:0045892">
    <property type="term" value="P:negative regulation of DNA-templated transcription"/>
    <property type="evidence" value="ECO:0007669"/>
    <property type="project" value="TreeGrafter"/>
</dbReference>
<dbReference type="PANTHER" id="PTHR30136:SF33">
    <property type="entry name" value="TRANSCRIPTIONAL REGULATORY PROTEIN"/>
    <property type="match status" value="1"/>
</dbReference>
<dbReference type="GO" id="GO:0003677">
    <property type="term" value="F:DNA binding"/>
    <property type="evidence" value="ECO:0007669"/>
    <property type="project" value="UniProtKB-KW"/>
</dbReference>
<name>A0A848IAM2_9BURK</name>
<protein>
    <submittedName>
        <fullName evidence="6">IclR family transcriptional regulator</fullName>
    </submittedName>
</protein>
<keyword evidence="2" id="KW-0238">DNA-binding</keyword>
<dbReference type="InterPro" id="IPR036390">
    <property type="entry name" value="WH_DNA-bd_sf"/>
</dbReference>
<dbReference type="InterPro" id="IPR014757">
    <property type="entry name" value="Tscrpt_reg_IclR_C"/>
</dbReference>
<comment type="caution">
    <text evidence="6">The sequence shown here is derived from an EMBL/GenBank/DDBJ whole genome shotgun (WGS) entry which is preliminary data.</text>
</comment>
<evidence type="ECO:0000256" key="1">
    <source>
        <dbReference type="ARBA" id="ARBA00023015"/>
    </source>
</evidence>
<reference evidence="6 7" key="1">
    <citation type="submission" date="2020-04" db="EMBL/GenBank/DDBJ databases">
        <title>Paraburkholderia sp. RP-4-7 isolated from soil.</title>
        <authorList>
            <person name="Dahal R.H."/>
        </authorList>
    </citation>
    <scope>NUCLEOTIDE SEQUENCE [LARGE SCALE GENOMIC DNA]</scope>
    <source>
        <strain evidence="6 7">RP-4-7</strain>
    </source>
</reference>
<accession>A0A848IAM2</accession>
<dbReference type="AlphaFoldDB" id="A0A848IAM2"/>
<dbReference type="Pfam" id="PF01614">
    <property type="entry name" value="IclR_C"/>
    <property type="match status" value="1"/>
</dbReference>
<dbReference type="SMART" id="SM00346">
    <property type="entry name" value="HTH_ICLR"/>
    <property type="match status" value="1"/>
</dbReference>
<dbReference type="PROSITE" id="PS51077">
    <property type="entry name" value="HTH_ICLR"/>
    <property type="match status" value="1"/>
</dbReference>
<proteinExistence type="predicted"/>
<evidence type="ECO:0000313" key="7">
    <source>
        <dbReference type="Proteomes" id="UP000544134"/>
    </source>
</evidence>
<evidence type="ECO:0000259" key="4">
    <source>
        <dbReference type="PROSITE" id="PS51077"/>
    </source>
</evidence>
<gene>
    <name evidence="6" type="ORF">HHL24_03870</name>
</gene>
<feature type="domain" description="IclR-ED" evidence="5">
    <location>
        <begin position="74"/>
        <end position="257"/>
    </location>
</feature>
<evidence type="ECO:0000256" key="2">
    <source>
        <dbReference type="ARBA" id="ARBA00023125"/>
    </source>
</evidence>
<keyword evidence="3" id="KW-0804">Transcription</keyword>
<dbReference type="Proteomes" id="UP000544134">
    <property type="component" value="Unassembled WGS sequence"/>
</dbReference>
<evidence type="ECO:0000313" key="6">
    <source>
        <dbReference type="EMBL" id="NML97098.1"/>
    </source>
</evidence>
<dbReference type="InterPro" id="IPR029016">
    <property type="entry name" value="GAF-like_dom_sf"/>
</dbReference>
<keyword evidence="7" id="KW-1185">Reference proteome</keyword>
<organism evidence="6 7">
    <name type="scientific">Paraburkholderia polaris</name>
    <dbReference type="NCBI Taxonomy" id="2728848"/>
    <lineage>
        <taxon>Bacteria</taxon>
        <taxon>Pseudomonadati</taxon>
        <taxon>Pseudomonadota</taxon>
        <taxon>Betaproteobacteria</taxon>
        <taxon>Burkholderiales</taxon>
        <taxon>Burkholderiaceae</taxon>
        <taxon>Paraburkholderia</taxon>
    </lineage>
</organism>
<dbReference type="InterPro" id="IPR005471">
    <property type="entry name" value="Tscrpt_reg_IclR_N"/>
</dbReference>
<sequence>MKNADESPDITLTVERGLEVLRAFHADRAPLSNAELVRRTGLPKATVSRLTTTLIRIGFLRRAGGGRQFELGAGALGIGHAYLEVNPVTRLVNPFLQELADKLNVCVALAVAHHLDMLYIACGISTKIATLRTGVGSSIPMGSTAAGRAYLSGLPPMERRARMGAIIEGSGENAKLVQRSMEVAFDDLAESGVCVCVGEYQRNAFGIALPLRLGRSGTLMALSCGAVELQPDVAKIRRRFMPALKAAAQTLTELLDDVDCTP</sequence>
<dbReference type="RefSeq" id="WP_169484066.1">
    <property type="nucleotide sequence ID" value="NZ_JABBGJ010000003.1"/>
</dbReference>
<feature type="domain" description="HTH iclR-type" evidence="4">
    <location>
        <begin position="11"/>
        <end position="73"/>
    </location>
</feature>
<dbReference type="InterPro" id="IPR036388">
    <property type="entry name" value="WH-like_DNA-bd_sf"/>
</dbReference>
<keyword evidence="1" id="KW-0805">Transcription regulation</keyword>
<dbReference type="SUPFAM" id="SSF46785">
    <property type="entry name" value="Winged helix' DNA-binding domain"/>
    <property type="match status" value="1"/>
</dbReference>
<evidence type="ECO:0000256" key="3">
    <source>
        <dbReference type="ARBA" id="ARBA00023163"/>
    </source>
</evidence>